<keyword evidence="2" id="KW-0255">Endonuclease</keyword>
<sequence length="177" mass="21205">MKENKQSPREVFARSNKKFWFECEKKHKFSSSLVKVSSGRWCPKCKNKTEAKLLSFLEEHFKDPIHQLKVSWCKNPETGKFLPFDFCVSKTIIKVDGAQHYKQIMNWQSPELTQKSDRYKEEQAIKNGYSVLRMLQEDVWEDKIDWKALLLENIKDYETPNIKKLWELPSEPQYFCF</sequence>
<evidence type="ECO:0000259" key="1">
    <source>
        <dbReference type="Pfam" id="PF14311"/>
    </source>
</evidence>
<evidence type="ECO:0000313" key="2">
    <source>
        <dbReference type="EMBL" id="ALH06999.1"/>
    </source>
</evidence>
<proteinExistence type="predicted"/>
<gene>
    <name evidence="2" type="ORF">PMV_301</name>
</gene>
<name>A0A0N9PWH8_9VIRU</name>
<dbReference type="GO" id="GO:0004519">
    <property type="term" value="F:endonuclease activity"/>
    <property type="evidence" value="ECO:0007669"/>
    <property type="project" value="UniProtKB-KW"/>
</dbReference>
<dbReference type="Gene3D" id="3.40.960.10">
    <property type="entry name" value="VSR Endonuclease"/>
    <property type="match status" value="1"/>
</dbReference>
<accession>A0A0N9PWH8</accession>
<keyword evidence="2" id="KW-0540">Nuclease</keyword>
<evidence type="ECO:0000313" key="3">
    <source>
        <dbReference type="Proteomes" id="UP000319438"/>
    </source>
</evidence>
<feature type="domain" description="Treble clef zinc finger" evidence="1">
    <location>
        <begin position="4"/>
        <end position="48"/>
    </location>
</feature>
<organism evidence="2 3">
    <name type="scientific">Port-miou virus</name>
    <dbReference type="NCBI Taxonomy" id="1733873"/>
    <lineage>
        <taxon>Viruses</taxon>
        <taxon>Varidnaviria</taxon>
        <taxon>Bamfordvirae</taxon>
        <taxon>Nucleocytoviricota</taxon>
        <taxon>Megaviricetes</taxon>
        <taxon>Pimascovirales</taxon>
        <taxon>Pimascovirales incertae sedis</taxon>
        <taxon>Marseilleviridae</taxon>
        <taxon>Losannavirus</taxon>
        <taxon>Losannavirus lausannense</taxon>
        <taxon>Lausannevirus</taxon>
    </lineage>
</organism>
<dbReference type="InterPro" id="IPR025487">
    <property type="entry name" value="DUF4379"/>
</dbReference>
<dbReference type="Pfam" id="PF14311">
    <property type="entry name" value="DUF4379"/>
    <property type="match status" value="1"/>
</dbReference>
<dbReference type="Proteomes" id="UP000319438">
    <property type="component" value="Segment"/>
</dbReference>
<dbReference type="EMBL" id="KT428292">
    <property type="protein sequence ID" value="ALH06999.1"/>
    <property type="molecule type" value="Genomic_DNA"/>
</dbReference>
<keyword evidence="2" id="KW-0378">Hydrolase</keyword>
<reference evidence="2" key="1">
    <citation type="journal article" date="2015" name="Genome Announc.">
        <title>Complete Genome Sequence of a New Member of the Marseilleviridae Recovered from the Brackish Submarine Spring in the Cassis Port-Miou Calanque, France.</title>
        <authorList>
            <person name="Doutre G."/>
            <person name="Arfib B."/>
            <person name="Rochette P."/>
            <person name="Claverie J.M."/>
            <person name="Bonin P."/>
            <person name="Abergel C."/>
        </authorList>
    </citation>
    <scope>NUCLEOTIDE SEQUENCE [LARGE SCALE GENOMIC DNA]</scope>
    <source>
        <strain evidence="2">1</strain>
    </source>
</reference>
<protein>
    <submittedName>
        <fullName evidence="2">Putative endonuclease</fullName>
    </submittedName>
</protein>